<evidence type="ECO:0000259" key="3">
    <source>
        <dbReference type="Pfam" id="PF00465"/>
    </source>
</evidence>
<feature type="region of interest" description="Disordered" evidence="2">
    <location>
        <begin position="1"/>
        <end position="20"/>
    </location>
</feature>
<name>A0A165ILB6_XYLHT</name>
<evidence type="ECO:0000313" key="5">
    <source>
        <dbReference type="EMBL" id="KZF25061.1"/>
    </source>
</evidence>
<dbReference type="AlphaFoldDB" id="A0A165ILB6"/>
<protein>
    <submittedName>
        <fullName evidence="5">Dehydroquinate synthase-like protein</fullName>
    </submittedName>
</protein>
<gene>
    <name evidence="5" type="ORF">L228DRAFT_280331</name>
</gene>
<dbReference type="OMA" id="GTRIGMQ"/>
<feature type="domain" description="Fe-containing alcohol dehydrogenase-like C-terminal" evidence="4">
    <location>
        <begin position="209"/>
        <end position="418"/>
    </location>
</feature>
<dbReference type="EMBL" id="KV407455">
    <property type="protein sequence ID" value="KZF25061.1"/>
    <property type="molecule type" value="Genomic_DNA"/>
</dbReference>
<dbReference type="SUPFAM" id="SSF56796">
    <property type="entry name" value="Dehydroquinate synthase-like"/>
    <property type="match status" value="1"/>
</dbReference>
<organism evidence="5 6">
    <name type="scientific">Xylona heveae (strain CBS 132557 / TC161)</name>
    <dbReference type="NCBI Taxonomy" id="1328760"/>
    <lineage>
        <taxon>Eukaryota</taxon>
        <taxon>Fungi</taxon>
        <taxon>Dikarya</taxon>
        <taxon>Ascomycota</taxon>
        <taxon>Pezizomycotina</taxon>
        <taxon>Xylonomycetes</taxon>
        <taxon>Xylonales</taxon>
        <taxon>Xylonaceae</taxon>
        <taxon>Xylona</taxon>
    </lineage>
</organism>
<dbReference type="GeneID" id="28900913"/>
<dbReference type="OrthoDB" id="339764at2759"/>
<dbReference type="PANTHER" id="PTHR11496:SF107">
    <property type="entry name" value="ALCOHOL DEHYDROGENASE, PUTATIVE (AFU_ORTHOLOGUE AFUA_1G06800)-RELATED"/>
    <property type="match status" value="1"/>
</dbReference>
<evidence type="ECO:0000259" key="4">
    <source>
        <dbReference type="Pfam" id="PF25137"/>
    </source>
</evidence>
<evidence type="ECO:0000256" key="2">
    <source>
        <dbReference type="SAM" id="MobiDB-lite"/>
    </source>
</evidence>
<accession>A0A165ILB6</accession>
<evidence type="ECO:0000256" key="1">
    <source>
        <dbReference type="ARBA" id="ARBA00023002"/>
    </source>
</evidence>
<feature type="domain" description="Alcohol dehydrogenase iron-type/glycerol dehydrogenase GldA" evidence="3">
    <location>
        <begin position="30"/>
        <end position="195"/>
    </location>
</feature>
<feature type="compositionally biased region" description="Polar residues" evidence="2">
    <location>
        <begin position="1"/>
        <end position="11"/>
    </location>
</feature>
<dbReference type="GO" id="GO:0046872">
    <property type="term" value="F:metal ion binding"/>
    <property type="evidence" value="ECO:0007669"/>
    <property type="project" value="InterPro"/>
</dbReference>
<evidence type="ECO:0000313" key="6">
    <source>
        <dbReference type="Proteomes" id="UP000076632"/>
    </source>
</evidence>
<dbReference type="Pfam" id="PF25137">
    <property type="entry name" value="ADH_Fe_C"/>
    <property type="match status" value="1"/>
</dbReference>
<dbReference type="CDD" id="cd08192">
    <property type="entry name" value="MAR-like"/>
    <property type="match status" value="1"/>
</dbReference>
<dbReference type="GO" id="GO:0005739">
    <property type="term" value="C:mitochondrion"/>
    <property type="evidence" value="ECO:0007669"/>
    <property type="project" value="TreeGrafter"/>
</dbReference>
<dbReference type="STRING" id="1328760.A0A165ILB6"/>
<sequence>MQEKMPSSQETCRPAFPDQEEPRISFGLPFHETCRKHVEETFHASKVYIIASNTLANKTNALKDLKTALDGRIAGVRVGMRPHTFMSEVLDITHEARKVDADLIVTLGAGSLSDAAKIIALALGNDVETEEDLLNLPSTANRDAKAKPPKCPVICIPTSLSGGEYSDFAGVTRDSDHEKIQFMEPLQGPRLIILDADLAVSTPLRMWIGSGVRALDHCVEALCGSQRDELADDGCIKGLNAVVPGLLLSKQNPSDAHARHESQIGVNFAMVPLHRTKYTRMFAEMGGASHGIGHMLGPLGVAHGETSCILLPAVCKYNAQHDSKRSIERQNIVSRVLWGIDVARETFERRGLKENNSDLGDLIDAIVRELDMPRTLTEVGIGRDKLDQLAENSLRDIWVWNNPAPLRTKEQVMDILEQCI</sequence>
<dbReference type="Gene3D" id="1.20.1090.10">
    <property type="entry name" value="Dehydroquinate synthase-like - alpha domain"/>
    <property type="match status" value="1"/>
</dbReference>
<reference evidence="5 6" key="1">
    <citation type="journal article" date="2016" name="Fungal Biol.">
        <title>The genome of Xylona heveae provides a window into fungal endophytism.</title>
        <authorList>
            <person name="Gazis R."/>
            <person name="Kuo A."/>
            <person name="Riley R."/>
            <person name="LaButti K."/>
            <person name="Lipzen A."/>
            <person name="Lin J."/>
            <person name="Amirebrahimi M."/>
            <person name="Hesse C.N."/>
            <person name="Spatafora J.W."/>
            <person name="Henrissat B."/>
            <person name="Hainaut M."/>
            <person name="Grigoriev I.V."/>
            <person name="Hibbett D.S."/>
        </authorList>
    </citation>
    <scope>NUCLEOTIDE SEQUENCE [LARGE SCALE GENOMIC DNA]</scope>
    <source>
        <strain evidence="5 6">TC161</strain>
    </source>
</reference>
<dbReference type="Gene3D" id="3.40.50.1970">
    <property type="match status" value="1"/>
</dbReference>
<dbReference type="InterPro" id="IPR001670">
    <property type="entry name" value="ADH_Fe/GldA"/>
</dbReference>
<dbReference type="GO" id="GO:0004022">
    <property type="term" value="F:alcohol dehydrogenase (NAD+) activity"/>
    <property type="evidence" value="ECO:0007669"/>
    <property type="project" value="TreeGrafter"/>
</dbReference>
<dbReference type="Proteomes" id="UP000076632">
    <property type="component" value="Unassembled WGS sequence"/>
</dbReference>
<keyword evidence="1" id="KW-0560">Oxidoreductase</keyword>
<dbReference type="InParanoid" id="A0A165ILB6"/>
<keyword evidence="6" id="KW-1185">Reference proteome</keyword>
<dbReference type="PANTHER" id="PTHR11496">
    <property type="entry name" value="ALCOHOL DEHYDROGENASE"/>
    <property type="match status" value="1"/>
</dbReference>
<proteinExistence type="predicted"/>
<dbReference type="Pfam" id="PF00465">
    <property type="entry name" value="Fe-ADH"/>
    <property type="match status" value="1"/>
</dbReference>
<dbReference type="RefSeq" id="XP_018190616.1">
    <property type="nucleotide sequence ID" value="XM_018335776.1"/>
</dbReference>
<dbReference type="InterPro" id="IPR039697">
    <property type="entry name" value="Alcohol_dehydrogenase_Fe"/>
</dbReference>
<dbReference type="InterPro" id="IPR056798">
    <property type="entry name" value="ADH_Fe_C"/>
</dbReference>